<evidence type="ECO:0000256" key="15">
    <source>
        <dbReference type="ARBA" id="ARBA00023136"/>
    </source>
</evidence>
<evidence type="ECO:0000259" key="24">
    <source>
        <dbReference type="PROSITE" id="PS50196"/>
    </source>
</evidence>
<protein>
    <recommendedName>
        <fullName evidence="18">Nuclear pore complex protein Nup153</fullName>
    </recommendedName>
    <alternativeName>
        <fullName evidence="20">153 kDa nucleoporin</fullName>
    </alternativeName>
    <alternativeName>
        <fullName evidence="19">Nucleoporin Nup153</fullName>
    </alternativeName>
</protein>
<dbReference type="PROSITE" id="PS50196">
    <property type="entry name" value="RANBD1"/>
    <property type="match status" value="5"/>
</dbReference>
<comment type="similarity">
    <text evidence="17">Belongs to the NUP153 family.</text>
</comment>
<keyword evidence="8 21" id="KW-0863">Zinc-finger</keyword>
<evidence type="ECO:0000256" key="17">
    <source>
        <dbReference type="ARBA" id="ARBA00060842"/>
    </source>
</evidence>
<dbReference type="GO" id="GO:0006913">
    <property type="term" value="P:nucleocytoplasmic transport"/>
    <property type="evidence" value="ECO:0007669"/>
    <property type="project" value="InterPro"/>
</dbReference>
<dbReference type="SUPFAM" id="SSF50729">
    <property type="entry name" value="PH domain-like"/>
    <property type="match status" value="5"/>
</dbReference>
<dbReference type="GO" id="GO:0015031">
    <property type="term" value="P:protein transport"/>
    <property type="evidence" value="ECO:0007669"/>
    <property type="project" value="UniProtKB-KW"/>
</dbReference>
<keyword evidence="9" id="KW-0509">mRNA transport</keyword>
<evidence type="ECO:0000256" key="23">
    <source>
        <dbReference type="SAM" id="MobiDB-lite"/>
    </source>
</evidence>
<feature type="region of interest" description="Disordered" evidence="23">
    <location>
        <begin position="1330"/>
        <end position="1365"/>
    </location>
</feature>
<feature type="region of interest" description="Disordered" evidence="23">
    <location>
        <begin position="781"/>
        <end position="834"/>
    </location>
</feature>
<dbReference type="GO" id="GO:0005737">
    <property type="term" value="C:cytoplasm"/>
    <property type="evidence" value="ECO:0007669"/>
    <property type="project" value="TreeGrafter"/>
</dbReference>
<feature type="region of interest" description="Disordered" evidence="23">
    <location>
        <begin position="2276"/>
        <end position="2301"/>
    </location>
</feature>
<evidence type="ECO:0000256" key="5">
    <source>
        <dbReference type="ARBA" id="ARBA00022553"/>
    </source>
</evidence>
<dbReference type="Pfam" id="PF00638">
    <property type="entry name" value="Ran_BP1"/>
    <property type="match status" value="5"/>
</dbReference>
<reference evidence="26" key="1">
    <citation type="submission" date="2021-04" db="EMBL/GenBank/DDBJ databases">
        <authorList>
            <person name="Cornetti L."/>
        </authorList>
    </citation>
    <scope>NUCLEOTIDE SEQUENCE</scope>
</reference>
<dbReference type="InterPro" id="IPR045256">
    <property type="entry name" value="RanBP1_RanBD"/>
</dbReference>
<feature type="region of interest" description="Disordered" evidence="23">
    <location>
        <begin position="2461"/>
        <end position="2489"/>
    </location>
</feature>
<evidence type="ECO:0000256" key="6">
    <source>
        <dbReference type="ARBA" id="ARBA00022723"/>
    </source>
</evidence>
<keyword evidence="14" id="KW-0906">Nuclear pore complex</keyword>
<dbReference type="GO" id="GO:0005096">
    <property type="term" value="F:GTPase activator activity"/>
    <property type="evidence" value="ECO:0007669"/>
    <property type="project" value="TreeGrafter"/>
</dbReference>
<comment type="subcellular location">
    <subcellularLocation>
        <location evidence="2">Nucleus membrane</location>
    </subcellularLocation>
    <subcellularLocation>
        <location evidence="3">Nucleus</location>
        <location evidence="3">Nuclear pore complex</location>
    </subcellularLocation>
</comment>
<dbReference type="CDD" id="cd13179">
    <property type="entry name" value="RanBD_RanBP1"/>
    <property type="match status" value="1"/>
</dbReference>
<keyword evidence="4" id="KW-0813">Transport</keyword>
<name>A0A9N6WQ33_9CRUS</name>
<feature type="domain" description="RanBD1" evidence="24">
    <location>
        <begin position="1200"/>
        <end position="1334"/>
    </location>
</feature>
<dbReference type="FunFam" id="4.10.1060.10:FF:000001">
    <property type="entry name" value="Nuclear pore complex protein Nup153"/>
    <property type="match status" value="1"/>
</dbReference>
<keyword evidence="5" id="KW-0597">Phosphoprotein</keyword>
<evidence type="ECO:0000256" key="7">
    <source>
        <dbReference type="ARBA" id="ARBA00022737"/>
    </source>
</evidence>
<dbReference type="SMART" id="SM00160">
    <property type="entry name" value="RanBD"/>
    <property type="match status" value="4"/>
</dbReference>
<dbReference type="Gene3D" id="1.25.40.10">
    <property type="entry name" value="Tetratricopeptide repeat domain"/>
    <property type="match status" value="1"/>
</dbReference>
<dbReference type="GO" id="GO:0003677">
    <property type="term" value="F:DNA binding"/>
    <property type="evidence" value="ECO:0007669"/>
    <property type="project" value="UniProtKB-KW"/>
</dbReference>
<keyword evidence="11" id="KW-0653">Protein transport</keyword>
<proteinExistence type="inferred from homology"/>
<feature type="compositionally biased region" description="Acidic residues" evidence="23">
    <location>
        <begin position="2463"/>
        <end position="2489"/>
    </location>
</feature>
<feature type="domain" description="RanBP2-type" evidence="25">
    <location>
        <begin position="1369"/>
        <end position="1398"/>
    </location>
</feature>
<dbReference type="SUPFAM" id="SSF48452">
    <property type="entry name" value="TPR-like"/>
    <property type="match status" value="1"/>
</dbReference>
<evidence type="ECO:0000256" key="3">
    <source>
        <dbReference type="ARBA" id="ARBA00004567"/>
    </source>
</evidence>
<evidence type="ECO:0000256" key="9">
    <source>
        <dbReference type="ARBA" id="ARBA00022816"/>
    </source>
</evidence>
<dbReference type="Gene3D" id="4.10.1060.10">
    <property type="entry name" value="Zinc finger, RanBP2-type"/>
    <property type="match status" value="2"/>
</dbReference>
<feature type="compositionally biased region" description="Polar residues" evidence="23">
    <location>
        <begin position="796"/>
        <end position="806"/>
    </location>
</feature>
<feature type="repeat" description="TPR" evidence="22">
    <location>
        <begin position="60"/>
        <end position="93"/>
    </location>
</feature>
<dbReference type="PROSITE" id="PS01358">
    <property type="entry name" value="ZF_RANBP2_1"/>
    <property type="match status" value="2"/>
</dbReference>
<keyword evidence="13" id="KW-0238">DNA-binding</keyword>
<feature type="domain" description="RanBP2-type" evidence="25">
    <location>
        <begin position="1903"/>
        <end position="1932"/>
    </location>
</feature>
<dbReference type="PROSITE" id="PS50199">
    <property type="entry name" value="ZF_RANBP2_2"/>
    <property type="match status" value="2"/>
</dbReference>
<evidence type="ECO:0000256" key="18">
    <source>
        <dbReference type="ARBA" id="ARBA00068609"/>
    </source>
</evidence>
<feature type="compositionally biased region" description="Acidic residues" evidence="23">
    <location>
        <begin position="2282"/>
        <end position="2294"/>
    </location>
</feature>
<evidence type="ECO:0000256" key="8">
    <source>
        <dbReference type="ARBA" id="ARBA00022771"/>
    </source>
</evidence>
<comment type="cofactor">
    <cofactor evidence="1">
        <name>Zn(2+)</name>
        <dbReference type="ChEBI" id="CHEBI:29105"/>
    </cofactor>
</comment>
<dbReference type="InterPro" id="IPR045255">
    <property type="entry name" value="RanBP1-like"/>
</dbReference>
<organism evidence="26">
    <name type="scientific">Evadne anonyx</name>
    <dbReference type="NCBI Taxonomy" id="141404"/>
    <lineage>
        <taxon>Eukaryota</taxon>
        <taxon>Metazoa</taxon>
        <taxon>Ecdysozoa</taxon>
        <taxon>Arthropoda</taxon>
        <taxon>Crustacea</taxon>
        <taxon>Branchiopoda</taxon>
        <taxon>Diplostraca</taxon>
        <taxon>Cladocera</taxon>
        <taxon>Onychopoda</taxon>
        <taxon>Podonidae</taxon>
        <taxon>Evadne</taxon>
    </lineage>
</organism>
<dbReference type="GO" id="GO:0031965">
    <property type="term" value="C:nuclear membrane"/>
    <property type="evidence" value="ECO:0007669"/>
    <property type="project" value="UniProtKB-SubCell"/>
</dbReference>
<keyword evidence="6" id="KW-0479">Metal-binding</keyword>
<evidence type="ECO:0000256" key="19">
    <source>
        <dbReference type="ARBA" id="ARBA00078197"/>
    </source>
</evidence>
<dbReference type="GO" id="GO:0008270">
    <property type="term" value="F:zinc ion binding"/>
    <property type="evidence" value="ECO:0007669"/>
    <property type="project" value="UniProtKB-KW"/>
</dbReference>
<evidence type="ECO:0000259" key="25">
    <source>
        <dbReference type="PROSITE" id="PS50199"/>
    </source>
</evidence>
<evidence type="ECO:0000256" key="13">
    <source>
        <dbReference type="ARBA" id="ARBA00023125"/>
    </source>
</evidence>
<sequence length="2636" mass="291095">MFRNKKDVDRHVQDLLKKANKDIERKLLGYNFAKLYNQVGEHKIARQYISSFLSIKESSAHGHRLAGLIAVSLGEIEAAVSSYKRSFDLNPNQKDLVFETCHLVCELPPTTANRDLQQCWLERAEAIQPHHSVVFKLKHYLLHSSKNASKGEVEDFLNKEMAVRPSDMSLRIQLLKLYLSSNRIDEAYDHMLKIESLQVFRNELDWYKCGLDVIAAYETKMENHLNQGFFSMKLNIVEHCSFLKLMKIRAADNPSKVLIDVISHLLLLDETLLKASAKGMPTEALVHFTCQLYFQAGLALLQKAQAGLDEELQALSYASALFAITYNQERISVMSNTFDEKLVEAWKSSASYRQSQCGHCIVAWEAREGRKWLVETVKKWDNADGKKKIFSALFFEVSASTSCRFAESFEFPRHEIQLPSFNDLLGIDQIALKLNQHELHHIIWTGVRYFTMQHRKNDAEFVCDFSQILSKCQLIRDIPFAAASWKSTALETLSALDVEAFIYAVIYCHVSQEEASRSKVIDTFPASLTKCLCTDQQVAWWQAVVKVITGTGNESMGELRRTIQRGLDVIRLSANNHGIPLELVAKLARSFMARAGKARSFPTVEVPPTISTDILSVVQTEALEACAGRYWKILLEMASSGNRFLPTSGRLFEFRSGDVEMDVLFNEAKLFTGYHMWRAGRKEEAQRTLHTSTDPYASYYHGLILKELAEEELRKGVSLYESRSAANMLLNKAKDSLYVTLDRLRSPRIDRFHPLDRKLAEVIERVELKLESLVNVSVTNGHSTDEFDESEDKEFTTPQQVTSTPFRRSLADVSSLRSGGGSRLDGSAARVEARPSPERLDAQLRQMVLKQEECNLAISNELKQIRNELSSQEECNLAISNELKQIRSEVVDIKSLIQKLESHLEMQTKQESKMLKKSEEQFPEIYGASAYDEEEEEWDEGEEDDGNSEEIEAAAVSTYNKLRGKLKVVPPNPSVSMPLYNPPFVPPSSNRFPMTHYGQFPPNPYAQYPNYPGYMGVPPGGAYSIPHGYNYPWDVQQPPIVSPGPFIAPGMAVPSYPPQMTPSGIAPAVHPPSSLMNTHGVAPLVESSLPPSSSLPAQTPTKTAASEADDKRPSTAETPHVFQIVLPPSSAVGKTLDKSPIPSTLPKTPNSLFASIPEPQFSSVTTDKGTKTSPLKPGRDRKVSSCSDASYAPEEEADIEFKPIIPLPEEIEVLTGEEGEEVLFDQPSKLFRFSENEWKERGSGHLKLLQNPKTKKVRLVMRREQVLKICANHFVTPEIKLTEMKSSKNSWIWAAMDHADGEGRLEKFAARFKTAELANEFQQAFEKAKTVTTSTTTTTSTSDAQATKPAKPDQPSEPMKGFGNKFAPKSGTWTCETCYITNQSEVDKCPACETLKPGATPKTIASPLASFKFDIPAAAASGSSSSSTVTATSSLGFKFGVPVTAASNSSATTPIPTTGSSNGIMPKSGLQLNSSPAAVAVSTTSGFNLAASSTMATIKFGVAPASAPSSGFSLGPTSQSSSGLVSEASKIPSVLPASGFTFGASKPSFSFGSTVTASTAAPIPTGFSLPPSKLGLPKTESVNQTSTTAAVAATVPTPASASVFPSFGTPKSATDTGVSFGGTFSKAPFITPVDTAKPTVEKIDDKPGQDKPFAGFTFNLPGMLNKKTEEKTPDFSILSSMLTSQKATGFTVNPDAEFAGAGSKLFNAPAATTDDQENEEDAAEYEPNVAFEPVVPLPELVEVTTGEEDEDALFSDRSFLYRYDQETKEWKEKGRGDMKILKHKTSGRVRLLMRREQVLKICCNHYISPQLSLQPLQTSERSWTWTARDFSEGELVQETLALKFKTKDQAQKFKKVFDEAQSNFGNESVTPTKSEDVAKKVSDAKVEPKTQATQSLAELFKPKEGSWECQGCFCRNDASALICPSCETAKTGTSSDAAATPVPSSTLTGFSFSAKGFSFTLPPKSSTASTAPTASVPIFGAQASTGTSFGGFSFSLPAPSKAEVKTQSPNVSVSSQNEYYEEEENDAHFEPVIPLPDKIEVKTGEEDEETLYCHRSKLLRLHGGEWKERGVGDIKILRHAATGKVRLLMRRDQVFKICLNHGLTSDIKFLRKDDRSWLWAAQDFSEGEGITATFVLRFRDATIAESFMQAVDNSQSSSTTDEDVEIVFLKEATEEQKRKAIELKLPLNFFTYETAPPCSGCRGCDKEDGAFGVNSAAAKPVKSTPINMFAKLADSAVSHLSFSALATDSTSGFNKPSQFSWSGTGQPIFGGCVTQSSKAAEDENGEDEDEEPESNDPHFEPIIPLPALVQVTTGEEDEDVVFTERAKLYRFDSSVKEWKEKGVGSMKILNNKEKNTFRILLRREQIHKLACNHWLTTDLALKPLSTSLTTWTWFAMDFSQGELLLEQFAARFKTEDMASLFRSKVVECQEALRKNSVPVEPVVSTPSAAKIVPKTTEAVLQEKEEEKEENENDDGEEEEEEEEEDYEDVEESIMFEKRCTLSSLEIGACAVDKTWILLGTGNLKILYDDEMLCARIVVEKDGAFQYLCDNVVAIETELKVDGKECVWSAIDYSAEESVHRTFRAQFASINAALEFQSIFAEGKQFAEKSDVHDEPDIHAAGYDHNNDIDKYEGGKF</sequence>
<gene>
    <name evidence="26" type="primary">EOG090X078K</name>
</gene>
<feature type="domain" description="RanBD1" evidence="24">
    <location>
        <begin position="2028"/>
        <end position="2160"/>
    </location>
</feature>
<dbReference type="InterPro" id="IPR036443">
    <property type="entry name" value="Znf_RanBP2_sf"/>
</dbReference>
<dbReference type="InterPro" id="IPR011990">
    <property type="entry name" value="TPR-like_helical_dom_sf"/>
</dbReference>
<evidence type="ECO:0000256" key="1">
    <source>
        <dbReference type="ARBA" id="ARBA00001947"/>
    </source>
</evidence>
<accession>A0A9N6WQ33</accession>
<feature type="compositionally biased region" description="Low complexity" evidence="23">
    <location>
        <begin position="1087"/>
        <end position="1096"/>
    </location>
</feature>
<dbReference type="PROSITE" id="PS50005">
    <property type="entry name" value="TPR"/>
    <property type="match status" value="1"/>
</dbReference>
<dbReference type="GO" id="GO:0051028">
    <property type="term" value="P:mRNA transport"/>
    <property type="evidence" value="ECO:0007669"/>
    <property type="project" value="UniProtKB-KW"/>
</dbReference>
<feature type="domain" description="RanBD1" evidence="24">
    <location>
        <begin position="2298"/>
        <end position="2434"/>
    </location>
</feature>
<dbReference type="Gene3D" id="2.30.29.30">
    <property type="entry name" value="Pleckstrin-homology domain (PH domain)/Phosphotyrosine-binding domain (PTB)"/>
    <property type="match status" value="5"/>
</dbReference>
<dbReference type="GO" id="GO:0005643">
    <property type="term" value="C:nuclear pore"/>
    <property type="evidence" value="ECO:0007669"/>
    <property type="project" value="UniProtKB-SubCell"/>
</dbReference>
<evidence type="ECO:0000256" key="22">
    <source>
        <dbReference type="PROSITE-ProRule" id="PRU00339"/>
    </source>
</evidence>
<evidence type="ECO:0000256" key="10">
    <source>
        <dbReference type="ARBA" id="ARBA00022833"/>
    </source>
</evidence>
<dbReference type="InterPro" id="IPR001876">
    <property type="entry name" value="Znf_RanBP2"/>
</dbReference>
<evidence type="ECO:0000256" key="16">
    <source>
        <dbReference type="ARBA" id="ARBA00023242"/>
    </source>
</evidence>
<evidence type="ECO:0000256" key="21">
    <source>
        <dbReference type="PROSITE-ProRule" id="PRU00322"/>
    </source>
</evidence>
<keyword evidence="22" id="KW-0802">TPR repeat</keyword>
<keyword evidence="10" id="KW-0862">Zinc</keyword>
<dbReference type="InterPro" id="IPR019734">
    <property type="entry name" value="TPR_rpt"/>
</dbReference>
<dbReference type="InterPro" id="IPR011993">
    <property type="entry name" value="PH-like_dom_sf"/>
</dbReference>
<evidence type="ECO:0000256" key="11">
    <source>
        <dbReference type="ARBA" id="ARBA00022927"/>
    </source>
</evidence>
<dbReference type="FunFam" id="2.30.29.30:FF:000018">
    <property type="entry name" value="E3 SUMO-protein ligase RanBP2"/>
    <property type="match status" value="4"/>
</dbReference>
<evidence type="ECO:0000256" key="20">
    <source>
        <dbReference type="ARBA" id="ARBA00079437"/>
    </source>
</evidence>
<dbReference type="FunFam" id="1.25.40.10:FF:000582">
    <property type="entry name" value="E3 SUMO-protein ligase RanBP2"/>
    <property type="match status" value="1"/>
</dbReference>
<keyword evidence="15" id="KW-0472">Membrane</keyword>
<evidence type="ECO:0000256" key="4">
    <source>
        <dbReference type="ARBA" id="ARBA00022448"/>
    </source>
</evidence>
<keyword evidence="7" id="KW-0677">Repeat</keyword>
<feature type="region of interest" description="Disordered" evidence="23">
    <location>
        <begin position="1077"/>
        <end position="1190"/>
    </location>
</feature>
<dbReference type="EMBL" id="OC985894">
    <property type="protein sequence ID" value="CAG4642549.1"/>
    <property type="molecule type" value="Genomic_DNA"/>
</dbReference>
<feature type="domain" description="RanBD1" evidence="24">
    <location>
        <begin position="2438"/>
        <end position="2608"/>
    </location>
</feature>
<evidence type="ECO:0000313" key="26">
    <source>
        <dbReference type="EMBL" id="CAG4642549.1"/>
    </source>
</evidence>
<dbReference type="SUPFAM" id="SSF90209">
    <property type="entry name" value="Ran binding protein zinc finger-like"/>
    <property type="match status" value="1"/>
</dbReference>
<evidence type="ECO:0000256" key="2">
    <source>
        <dbReference type="ARBA" id="ARBA00004126"/>
    </source>
</evidence>
<feature type="compositionally biased region" description="Polar residues" evidence="23">
    <location>
        <begin position="1141"/>
        <end position="1153"/>
    </location>
</feature>
<dbReference type="SMART" id="SM00547">
    <property type="entry name" value="ZnF_RBZ"/>
    <property type="match status" value="2"/>
</dbReference>
<feature type="compositionally biased region" description="Polar residues" evidence="23">
    <location>
        <begin position="1160"/>
        <end position="1173"/>
    </location>
</feature>
<keyword evidence="12" id="KW-0811">Translocation</keyword>
<evidence type="ECO:0000256" key="14">
    <source>
        <dbReference type="ARBA" id="ARBA00023132"/>
    </source>
</evidence>
<dbReference type="PANTHER" id="PTHR23138">
    <property type="entry name" value="RAN BINDING PROTEIN"/>
    <property type="match status" value="1"/>
</dbReference>
<evidence type="ECO:0000256" key="12">
    <source>
        <dbReference type="ARBA" id="ARBA00023010"/>
    </source>
</evidence>
<feature type="compositionally biased region" description="Low complexity" evidence="23">
    <location>
        <begin position="1330"/>
        <end position="1342"/>
    </location>
</feature>
<keyword evidence="16" id="KW-0539">Nucleus</keyword>
<dbReference type="InterPro" id="IPR000156">
    <property type="entry name" value="Ran_bind_dom"/>
</dbReference>
<dbReference type="PANTHER" id="PTHR23138:SF87">
    <property type="entry name" value="E3 SUMO-PROTEIN LIGASE RANBP2"/>
    <property type="match status" value="1"/>
</dbReference>
<feature type="domain" description="RanBD1" evidence="24">
    <location>
        <begin position="1730"/>
        <end position="1866"/>
    </location>
</feature>